<evidence type="ECO:0000256" key="3">
    <source>
        <dbReference type="ARBA" id="ARBA00012515"/>
    </source>
</evidence>
<comment type="similarity">
    <text evidence="2">Belongs to the DeoC/FbaB aldolase family. DeoC type 2 subfamily.</text>
</comment>
<reference evidence="10" key="3">
    <citation type="submission" date="2025-09" db="UniProtKB">
        <authorList>
            <consortium name="Ensembl"/>
        </authorList>
    </citation>
    <scope>IDENTIFICATION</scope>
</reference>
<keyword evidence="11" id="KW-1185">Reference proteome</keyword>
<dbReference type="GO" id="GO:0046386">
    <property type="term" value="P:deoxyribose phosphate catabolic process"/>
    <property type="evidence" value="ECO:0007669"/>
    <property type="project" value="UniProtKB-UniPathway"/>
</dbReference>
<evidence type="ECO:0000256" key="7">
    <source>
        <dbReference type="ARBA" id="ARBA00032755"/>
    </source>
</evidence>
<evidence type="ECO:0000256" key="4">
    <source>
        <dbReference type="ARBA" id="ARBA00023239"/>
    </source>
</evidence>
<protein>
    <recommendedName>
        <fullName evidence="3">deoxyribose-phosphate aldolase</fullName>
        <ecNumber evidence="3">4.1.2.4</ecNumber>
    </recommendedName>
    <alternativeName>
        <fullName evidence="7">2-deoxy-D-ribose 5-phosphate aldolase</fullName>
    </alternativeName>
    <alternativeName>
        <fullName evidence="6">Phosphodeoxyriboaldolase</fullName>
    </alternativeName>
</protein>
<dbReference type="SUPFAM" id="SSF51569">
    <property type="entry name" value="Aldolase"/>
    <property type="match status" value="1"/>
</dbReference>
<dbReference type="GO" id="GO:0016052">
    <property type="term" value="P:carbohydrate catabolic process"/>
    <property type="evidence" value="ECO:0007669"/>
    <property type="project" value="TreeGrafter"/>
</dbReference>
<dbReference type="AlphaFoldDB" id="A0A3P9CUC5"/>
<feature type="active site" description="Schiff-base intermediate with acetaldehyde" evidence="9">
    <location>
        <position position="173"/>
    </location>
</feature>
<keyword evidence="4" id="KW-0456">Lyase</keyword>
<organism evidence="10 11">
    <name type="scientific">Maylandia zebra</name>
    <name type="common">zebra mbuna</name>
    <dbReference type="NCBI Taxonomy" id="106582"/>
    <lineage>
        <taxon>Eukaryota</taxon>
        <taxon>Metazoa</taxon>
        <taxon>Chordata</taxon>
        <taxon>Craniata</taxon>
        <taxon>Vertebrata</taxon>
        <taxon>Euteleostomi</taxon>
        <taxon>Actinopterygii</taxon>
        <taxon>Neopterygii</taxon>
        <taxon>Teleostei</taxon>
        <taxon>Neoteleostei</taxon>
        <taxon>Acanthomorphata</taxon>
        <taxon>Ovalentaria</taxon>
        <taxon>Cichlomorphae</taxon>
        <taxon>Cichliformes</taxon>
        <taxon>Cichlidae</taxon>
        <taxon>African cichlids</taxon>
        <taxon>Pseudocrenilabrinae</taxon>
        <taxon>Haplochromini</taxon>
        <taxon>Maylandia</taxon>
        <taxon>Maylandia zebra complex</taxon>
    </lineage>
</organism>
<evidence type="ECO:0000256" key="6">
    <source>
        <dbReference type="ARBA" id="ARBA00031814"/>
    </source>
</evidence>
<evidence type="ECO:0000313" key="10">
    <source>
        <dbReference type="Ensembl" id="ENSMZEP00005025664.1"/>
    </source>
</evidence>
<evidence type="ECO:0000256" key="8">
    <source>
        <dbReference type="ARBA" id="ARBA00048791"/>
    </source>
</evidence>
<dbReference type="Pfam" id="PF01791">
    <property type="entry name" value="DeoC"/>
    <property type="match status" value="1"/>
</dbReference>
<dbReference type="GeneTree" id="ENSGT00390000007878"/>
<reference evidence="10" key="2">
    <citation type="submission" date="2025-08" db="UniProtKB">
        <authorList>
            <consortium name="Ensembl"/>
        </authorList>
    </citation>
    <scope>IDENTIFICATION</scope>
</reference>
<comment type="catalytic activity">
    <reaction evidence="8">
        <text>2-deoxy-D-ribose 5-phosphate = D-glyceraldehyde 3-phosphate + acetaldehyde</text>
        <dbReference type="Rhea" id="RHEA:12821"/>
        <dbReference type="ChEBI" id="CHEBI:15343"/>
        <dbReference type="ChEBI" id="CHEBI:59776"/>
        <dbReference type="ChEBI" id="CHEBI:62877"/>
        <dbReference type="EC" id="4.1.2.4"/>
    </reaction>
</comment>
<keyword evidence="5 9" id="KW-0704">Schiff base</keyword>
<dbReference type="UniPathway" id="UPA00002">
    <property type="reaction ID" value="UER00468"/>
</dbReference>
<accession>A0A3P9CUC5</accession>
<sequence>VCFCSSVFITDLERISKVRVNTQAVLKRAQFIQRQKIPKKQWQAAWLLKAATLIDLTTLAGDDTASNVHRLCLKAIQPVRYDLLKKLDMHDKGVTTAAVCVYPSRVTDAVGALKAADSSLPVASAMYDEIRQFREACGPAHMKTILAVGELGSFTNVYRASMVAMMAGSDFIKTSTGKEAVNATYPVAIVMVRAIRDYFMSTGHKVGFKPAGGIRTAEESLVWLTLIKEELGDDWLCPGLFRLGASSLLADIERQIYHQVTGQYAAYHELPMA</sequence>
<proteinExistence type="inferred from homology"/>
<dbReference type="GO" id="GO:0009264">
    <property type="term" value="P:deoxyribonucleotide catabolic process"/>
    <property type="evidence" value="ECO:0007669"/>
    <property type="project" value="InterPro"/>
</dbReference>
<dbReference type="InterPro" id="IPR002915">
    <property type="entry name" value="DeoC/FbaB/LacD_aldolase"/>
</dbReference>
<reference evidence="10 11" key="1">
    <citation type="journal article" date="2014" name="Nature">
        <title>The genomic substrate for adaptive radiation in African cichlid fish.</title>
        <authorList>
            <person name="Brawand D."/>
            <person name="Wagner C.E."/>
            <person name="Li Y.I."/>
            <person name="Malinsky M."/>
            <person name="Keller I."/>
            <person name="Fan S."/>
            <person name="Simakov O."/>
            <person name="Ng A.Y."/>
            <person name="Lim Z.W."/>
            <person name="Bezault E."/>
            <person name="Turner-Maier J."/>
            <person name="Johnson J."/>
            <person name="Alcazar R."/>
            <person name="Noh H.J."/>
            <person name="Russell P."/>
            <person name="Aken B."/>
            <person name="Alfoldi J."/>
            <person name="Amemiya C."/>
            <person name="Azzouzi N."/>
            <person name="Baroiller J.F."/>
            <person name="Barloy-Hubler F."/>
            <person name="Berlin A."/>
            <person name="Bloomquist R."/>
            <person name="Carleton K.L."/>
            <person name="Conte M.A."/>
            <person name="D'Cotta H."/>
            <person name="Eshel O."/>
            <person name="Gaffney L."/>
            <person name="Galibert F."/>
            <person name="Gante H.F."/>
            <person name="Gnerre S."/>
            <person name="Greuter L."/>
            <person name="Guyon R."/>
            <person name="Haddad N.S."/>
            <person name="Haerty W."/>
            <person name="Harris R.M."/>
            <person name="Hofmann H.A."/>
            <person name="Hourlier T."/>
            <person name="Hulata G."/>
            <person name="Jaffe D.B."/>
            <person name="Lara M."/>
            <person name="Lee A.P."/>
            <person name="MacCallum I."/>
            <person name="Mwaiko S."/>
            <person name="Nikaido M."/>
            <person name="Nishihara H."/>
            <person name="Ozouf-Costaz C."/>
            <person name="Penman D.J."/>
            <person name="Przybylski D."/>
            <person name="Rakotomanga M."/>
            <person name="Renn S.C.P."/>
            <person name="Ribeiro F.J."/>
            <person name="Ron M."/>
            <person name="Salzburger W."/>
            <person name="Sanchez-Pulido L."/>
            <person name="Santos M.E."/>
            <person name="Searle S."/>
            <person name="Sharpe T."/>
            <person name="Swofford R."/>
            <person name="Tan F.J."/>
            <person name="Williams L."/>
            <person name="Young S."/>
            <person name="Yin S."/>
            <person name="Okada N."/>
            <person name="Kocher T.D."/>
            <person name="Miska E.A."/>
            <person name="Lander E.S."/>
            <person name="Venkatesh B."/>
            <person name="Fernald R.D."/>
            <person name="Meyer A."/>
            <person name="Ponting C.P."/>
            <person name="Streelman J.T."/>
            <person name="Lindblad-Toh K."/>
            <person name="Seehausen O."/>
            <person name="Di Palma F."/>
        </authorList>
    </citation>
    <scope>NUCLEOTIDE SEQUENCE</scope>
</reference>
<evidence type="ECO:0000313" key="11">
    <source>
        <dbReference type="Proteomes" id="UP000265160"/>
    </source>
</evidence>
<dbReference type="InterPro" id="IPR013785">
    <property type="entry name" value="Aldolase_TIM"/>
</dbReference>
<dbReference type="SMART" id="SM01133">
    <property type="entry name" value="DeoC"/>
    <property type="match status" value="1"/>
</dbReference>
<dbReference type="InterPro" id="IPR011343">
    <property type="entry name" value="DeoC"/>
</dbReference>
<dbReference type="Gene3D" id="3.20.20.70">
    <property type="entry name" value="Aldolase class I"/>
    <property type="match status" value="2"/>
</dbReference>
<dbReference type="GO" id="GO:0004139">
    <property type="term" value="F:deoxyribose-phosphate aldolase activity"/>
    <property type="evidence" value="ECO:0007669"/>
    <property type="project" value="UniProtKB-EC"/>
</dbReference>
<evidence type="ECO:0000256" key="5">
    <source>
        <dbReference type="ARBA" id="ARBA00023270"/>
    </source>
</evidence>
<dbReference type="Proteomes" id="UP000265160">
    <property type="component" value="LG17"/>
</dbReference>
<dbReference type="PIRSF" id="PIRSF001357">
    <property type="entry name" value="DeoC"/>
    <property type="match status" value="1"/>
</dbReference>
<dbReference type="PANTHER" id="PTHR10889">
    <property type="entry name" value="DEOXYRIBOSE-PHOSPHATE ALDOLASE"/>
    <property type="match status" value="1"/>
</dbReference>
<dbReference type="Ensembl" id="ENSMZET00005026497.1">
    <property type="protein sequence ID" value="ENSMZEP00005025664.1"/>
    <property type="gene ID" value="ENSMZEG00005019151.1"/>
</dbReference>
<feature type="active site" description="Proton donor/acceptor" evidence="9">
    <location>
        <position position="209"/>
    </location>
</feature>
<evidence type="ECO:0000256" key="1">
    <source>
        <dbReference type="ARBA" id="ARBA00004816"/>
    </source>
</evidence>
<evidence type="ECO:0000256" key="9">
    <source>
        <dbReference type="PIRSR" id="PIRSR001357-50"/>
    </source>
</evidence>
<name>A0A3P9CUC5_9CICH</name>
<evidence type="ECO:0000256" key="2">
    <source>
        <dbReference type="ARBA" id="ARBA00009473"/>
    </source>
</evidence>
<dbReference type="PANTHER" id="PTHR10889:SF3">
    <property type="entry name" value="DEOXYRIBOSE-PHOSPHATE ALDOLASE"/>
    <property type="match status" value="1"/>
</dbReference>
<dbReference type="FunFam" id="3.20.20.70:FF:000209">
    <property type="entry name" value="Deoxyribose-phosphate aldolase (putative)"/>
    <property type="match status" value="1"/>
</dbReference>
<comment type="pathway">
    <text evidence="1">Carbohydrate degradation; 2-deoxy-D-ribose 1-phosphate degradation; D-glyceraldehyde 3-phosphate and acetaldehyde from 2-deoxy-alpha-D-ribose 1-phosphate: step 2/2.</text>
</comment>
<dbReference type="EC" id="4.1.2.4" evidence="3"/>
<dbReference type="GO" id="GO:0005737">
    <property type="term" value="C:cytoplasm"/>
    <property type="evidence" value="ECO:0007669"/>
    <property type="project" value="InterPro"/>
</dbReference>